<dbReference type="RefSeq" id="WP_051509789.1">
    <property type="nucleotide sequence ID" value="NZ_AWSA01000002.1"/>
</dbReference>
<comment type="caution">
    <text evidence="5">The sequence shown here is derived from an EMBL/GenBank/DDBJ whole genome shotgun (WGS) entry which is preliminary data.</text>
</comment>
<name>W9GF19_9MICO</name>
<evidence type="ECO:0000256" key="2">
    <source>
        <dbReference type="ARBA" id="ARBA00022448"/>
    </source>
</evidence>
<sequence length="327" mass="34397">MPPSRPRRRPLAPRVVLRSALVVPAALAVGTVLALGACGAGPSGGDPAHSPIVTSFYPIEFATEQIAGPGRDVTVLTKPGAEPHDLEIGAQDLARMTRAGLVVYANGFQPAVDEAIQQIDEARVLDISGPADLTLEPSEDGHDDESAADHADHGTADPHFWLDPVRYAAVAKAIGARLAADDPAHAAAYAANTDAFVARLTELDTEFRTGLQQCTDRQLVTSHAAFGYLAARYGLTQHSISGISPDAEPSAAALKQIGDLVRRDGVTTIYQETLVEPQFAETVARSTGATLATLDPIEGVTKSSAGSDYFEIMRSNLKALEKGQGCR</sequence>
<dbReference type="EMBL" id="AWSA01000002">
    <property type="protein sequence ID" value="EWT03423.1"/>
    <property type="molecule type" value="Genomic_DNA"/>
</dbReference>
<dbReference type="PRINTS" id="PR00691">
    <property type="entry name" value="ADHESINB"/>
</dbReference>
<dbReference type="InterPro" id="IPR006129">
    <property type="entry name" value="AdhesinB"/>
</dbReference>
<dbReference type="Gene3D" id="3.40.50.1980">
    <property type="entry name" value="Nitrogenase molybdenum iron protein domain"/>
    <property type="match status" value="2"/>
</dbReference>
<dbReference type="Pfam" id="PF01297">
    <property type="entry name" value="ZnuA"/>
    <property type="match status" value="1"/>
</dbReference>
<dbReference type="STRING" id="1386089.N865_16985"/>
<dbReference type="AlphaFoldDB" id="W9GF19"/>
<evidence type="ECO:0000313" key="6">
    <source>
        <dbReference type="Proteomes" id="UP000019489"/>
    </source>
</evidence>
<evidence type="ECO:0000256" key="1">
    <source>
        <dbReference type="ARBA" id="ARBA00011028"/>
    </source>
</evidence>
<gene>
    <name evidence="5" type="ORF">N865_16985</name>
</gene>
<reference evidence="5 6" key="1">
    <citation type="submission" date="2013-08" db="EMBL/GenBank/DDBJ databases">
        <title>Intrasporangium oryzae NRRL B-24470.</title>
        <authorList>
            <person name="Liu H."/>
            <person name="Wang G."/>
        </authorList>
    </citation>
    <scope>NUCLEOTIDE SEQUENCE [LARGE SCALE GENOMIC DNA]</scope>
    <source>
        <strain evidence="5 6">NRRL B-24470</strain>
    </source>
</reference>
<dbReference type="GO" id="GO:0046872">
    <property type="term" value="F:metal ion binding"/>
    <property type="evidence" value="ECO:0007669"/>
    <property type="project" value="InterPro"/>
</dbReference>
<organism evidence="5 6">
    <name type="scientific">Intrasporangium oryzae NRRL B-24470</name>
    <dbReference type="NCBI Taxonomy" id="1386089"/>
    <lineage>
        <taxon>Bacteria</taxon>
        <taxon>Bacillati</taxon>
        <taxon>Actinomycetota</taxon>
        <taxon>Actinomycetes</taxon>
        <taxon>Micrococcales</taxon>
        <taxon>Intrasporangiaceae</taxon>
        <taxon>Intrasporangium</taxon>
    </lineage>
</organism>
<feature type="compositionally biased region" description="Basic and acidic residues" evidence="4">
    <location>
        <begin position="144"/>
        <end position="155"/>
    </location>
</feature>
<dbReference type="OrthoDB" id="9810636at2"/>
<dbReference type="InterPro" id="IPR050492">
    <property type="entry name" value="Bact_metal-bind_prot9"/>
</dbReference>
<feature type="region of interest" description="Disordered" evidence="4">
    <location>
        <begin position="131"/>
        <end position="155"/>
    </location>
</feature>
<dbReference type="eggNOG" id="COG0803">
    <property type="taxonomic scope" value="Bacteria"/>
</dbReference>
<dbReference type="Proteomes" id="UP000019489">
    <property type="component" value="Unassembled WGS sequence"/>
</dbReference>
<keyword evidence="6" id="KW-1185">Reference proteome</keyword>
<keyword evidence="2" id="KW-0813">Transport</keyword>
<proteinExistence type="inferred from homology"/>
<evidence type="ECO:0000256" key="4">
    <source>
        <dbReference type="SAM" id="MobiDB-lite"/>
    </source>
</evidence>
<evidence type="ECO:0000313" key="5">
    <source>
        <dbReference type="EMBL" id="EWT03423.1"/>
    </source>
</evidence>
<dbReference type="GO" id="GO:0030001">
    <property type="term" value="P:metal ion transport"/>
    <property type="evidence" value="ECO:0007669"/>
    <property type="project" value="InterPro"/>
</dbReference>
<dbReference type="PANTHER" id="PTHR42953">
    <property type="entry name" value="HIGH-AFFINITY ZINC UPTAKE SYSTEM PROTEIN ZNUA-RELATED"/>
    <property type="match status" value="1"/>
</dbReference>
<dbReference type="InterPro" id="IPR006127">
    <property type="entry name" value="ZnuA-like"/>
</dbReference>
<evidence type="ECO:0000256" key="3">
    <source>
        <dbReference type="ARBA" id="ARBA00022729"/>
    </source>
</evidence>
<dbReference type="GO" id="GO:0007155">
    <property type="term" value="P:cell adhesion"/>
    <property type="evidence" value="ECO:0007669"/>
    <property type="project" value="InterPro"/>
</dbReference>
<dbReference type="PATRIC" id="fig|1386089.3.peg.224"/>
<accession>W9GF19</accession>
<protein>
    <submittedName>
        <fullName evidence="5">ABC transporter substrate-binding protein</fullName>
    </submittedName>
</protein>
<keyword evidence="3" id="KW-0732">Signal</keyword>
<comment type="similarity">
    <text evidence="1">Belongs to the bacterial solute-binding protein 9 family.</text>
</comment>
<dbReference type="PANTHER" id="PTHR42953:SF3">
    <property type="entry name" value="HIGH-AFFINITY ZINC UPTAKE SYSTEM PROTEIN ZNUA"/>
    <property type="match status" value="1"/>
</dbReference>
<dbReference type="SUPFAM" id="SSF53807">
    <property type="entry name" value="Helical backbone' metal receptor"/>
    <property type="match status" value="1"/>
</dbReference>